<feature type="binding site" evidence="10">
    <location>
        <position position="200"/>
    </location>
    <ligand>
        <name>UDP-N-acetyl-alpha-D-glucosamine</name>
        <dbReference type="ChEBI" id="CHEBI:57705"/>
    </ligand>
</feature>
<keyword evidence="8 10" id="KW-0131">Cell cycle</keyword>
<dbReference type="AlphaFoldDB" id="A0A7X9WWV0"/>
<dbReference type="EC" id="2.4.1.227" evidence="10"/>
<evidence type="ECO:0000256" key="8">
    <source>
        <dbReference type="ARBA" id="ARBA00023306"/>
    </source>
</evidence>
<dbReference type="InterPro" id="IPR007235">
    <property type="entry name" value="Glyco_trans_28_C"/>
</dbReference>
<evidence type="ECO:0000259" key="11">
    <source>
        <dbReference type="Pfam" id="PF03033"/>
    </source>
</evidence>
<dbReference type="InterPro" id="IPR006009">
    <property type="entry name" value="GlcNAc_MurG"/>
</dbReference>
<comment type="caution">
    <text evidence="13">The sequence shown here is derived from an EMBL/GenBank/DDBJ whole genome shotgun (WGS) entry which is preliminary data.</text>
</comment>
<evidence type="ECO:0000256" key="2">
    <source>
        <dbReference type="ARBA" id="ARBA00022618"/>
    </source>
</evidence>
<dbReference type="GO" id="GO:0009252">
    <property type="term" value="P:peptidoglycan biosynthetic process"/>
    <property type="evidence" value="ECO:0007669"/>
    <property type="project" value="UniProtKB-UniRule"/>
</dbReference>
<dbReference type="Proteomes" id="UP000519023">
    <property type="component" value="Unassembled WGS sequence"/>
</dbReference>
<dbReference type="GO" id="GO:0008360">
    <property type="term" value="P:regulation of cell shape"/>
    <property type="evidence" value="ECO:0007669"/>
    <property type="project" value="UniProtKB-KW"/>
</dbReference>
<dbReference type="GO" id="GO:0051301">
    <property type="term" value="P:cell division"/>
    <property type="evidence" value="ECO:0007669"/>
    <property type="project" value="UniProtKB-KW"/>
</dbReference>
<protein>
    <recommendedName>
        <fullName evidence="10">UDP-N-acetylglucosamine--N-acetylmuramyl-(pentapeptide) pyrophosphoryl-undecaprenol N-acetylglucosamine transferase</fullName>
        <ecNumber evidence="10">2.4.1.227</ecNumber>
    </recommendedName>
    <alternativeName>
        <fullName evidence="10">Undecaprenyl-PP-MurNAc-pentapeptide-UDPGlcNAc GlcNAc transferase</fullName>
    </alternativeName>
</protein>
<comment type="function">
    <text evidence="10">Cell wall formation. Catalyzes the transfer of a GlcNAc subunit on undecaprenyl-pyrophosphoryl-MurNAc-pentapeptide (lipid intermediate I) to form undecaprenyl-pyrophosphoryl-MurNAc-(pentapeptide)GlcNAc (lipid intermediate II).</text>
</comment>
<comment type="caution">
    <text evidence="10">Lacks conserved residue(s) required for the propagation of feature annotation.</text>
</comment>
<comment type="pathway">
    <text evidence="10">Cell wall biogenesis; peptidoglycan biosynthesis.</text>
</comment>
<evidence type="ECO:0000256" key="1">
    <source>
        <dbReference type="ARBA" id="ARBA00022475"/>
    </source>
</evidence>
<feature type="binding site" evidence="10">
    <location>
        <position position="301"/>
    </location>
    <ligand>
        <name>UDP-N-acetyl-alpha-D-glucosamine</name>
        <dbReference type="ChEBI" id="CHEBI:57705"/>
    </ligand>
</feature>
<evidence type="ECO:0000259" key="12">
    <source>
        <dbReference type="Pfam" id="PF04101"/>
    </source>
</evidence>
<feature type="domain" description="Glycosyl transferase family 28 C-terminal" evidence="12">
    <location>
        <begin position="194"/>
        <end position="348"/>
    </location>
</feature>
<dbReference type="GO" id="GO:0050511">
    <property type="term" value="F:undecaprenyldiphospho-muramoylpentapeptide beta-N-acetylglucosaminyltransferase activity"/>
    <property type="evidence" value="ECO:0007669"/>
    <property type="project" value="UniProtKB-UniRule"/>
</dbReference>
<dbReference type="UniPathway" id="UPA00219"/>
<dbReference type="EMBL" id="JABBFV010000010">
    <property type="protein sequence ID" value="NML11359.1"/>
    <property type="molecule type" value="Genomic_DNA"/>
</dbReference>
<name>A0A7X9WWV0_9SPHN</name>
<reference evidence="13 14" key="1">
    <citation type="submission" date="2020-04" db="EMBL/GenBank/DDBJ databases">
        <title>Sphingobium sp. AR-3-1 isolated from Arctic soil.</title>
        <authorList>
            <person name="Dahal R.H."/>
            <person name="Chaudhary D.K."/>
        </authorList>
    </citation>
    <scope>NUCLEOTIDE SEQUENCE [LARGE SCALE GENOMIC DNA]</scope>
    <source>
        <strain evidence="13 14">AR-3-1</strain>
    </source>
</reference>
<gene>
    <name evidence="10 13" type="primary">murG</name>
    <name evidence="13" type="ORF">HHL08_14580</name>
</gene>
<keyword evidence="6 10" id="KW-0573">Peptidoglycan synthesis</keyword>
<organism evidence="13 14">
    <name type="scientific">Sphingobium psychrophilum</name>
    <dbReference type="NCBI Taxonomy" id="2728834"/>
    <lineage>
        <taxon>Bacteria</taxon>
        <taxon>Pseudomonadati</taxon>
        <taxon>Pseudomonadota</taxon>
        <taxon>Alphaproteobacteria</taxon>
        <taxon>Sphingomonadales</taxon>
        <taxon>Sphingomonadaceae</taxon>
        <taxon>Sphingobium</taxon>
    </lineage>
</organism>
<feature type="domain" description="Glycosyltransferase family 28 N-terminal" evidence="11">
    <location>
        <begin position="7"/>
        <end position="147"/>
    </location>
</feature>
<dbReference type="Gene3D" id="3.40.50.2000">
    <property type="entry name" value="Glycogen Phosphorylase B"/>
    <property type="match status" value="2"/>
</dbReference>
<dbReference type="SUPFAM" id="SSF53756">
    <property type="entry name" value="UDP-Glycosyltransferase/glycogen phosphorylase"/>
    <property type="match status" value="1"/>
</dbReference>
<dbReference type="NCBIfam" id="TIGR01133">
    <property type="entry name" value="murG"/>
    <property type="match status" value="1"/>
</dbReference>
<evidence type="ECO:0000256" key="7">
    <source>
        <dbReference type="ARBA" id="ARBA00023136"/>
    </source>
</evidence>
<evidence type="ECO:0000256" key="3">
    <source>
        <dbReference type="ARBA" id="ARBA00022676"/>
    </source>
</evidence>
<keyword evidence="3 10" id="KW-0328">Glycosyltransferase</keyword>
<dbReference type="PANTHER" id="PTHR21015">
    <property type="entry name" value="UDP-N-ACETYLGLUCOSAMINE--N-ACETYLMURAMYL-(PENTAPEPTIDE) PYROPHOSPHORYL-UNDECAPRENOL N-ACETYLGLUCOSAMINE TRANSFERASE 1"/>
    <property type="match status" value="1"/>
</dbReference>
<keyword evidence="9 10" id="KW-0961">Cell wall biogenesis/degradation</keyword>
<keyword evidence="5 10" id="KW-0133">Cell shape</keyword>
<dbReference type="GO" id="GO:0005975">
    <property type="term" value="P:carbohydrate metabolic process"/>
    <property type="evidence" value="ECO:0007669"/>
    <property type="project" value="InterPro"/>
</dbReference>
<feature type="binding site" evidence="10">
    <location>
        <begin position="14"/>
        <end position="16"/>
    </location>
    <ligand>
        <name>UDP-N-acetyl-alpha-D-glucosamine</name>
        <dbReference type="ChEBI" id="CHEBI:57705"/>
    </ligand>
</feature>
<evidence type="ECO:0000313" key="14">
    <source>
        <dbReference type="Proteomes" id="UP000519023"/>
    </source>
</evidence>
<evidence type="ECO:0000256" key="4">
    <source>
        <dbReference type="ARBA" id="ARBA00022679"/>
    </source>
</evidence>
<evidence type="ECO:0000256" key="6">
    <source>
        <dbReference type="ARBA" id="ARBA00022984"/>
    </source>
</evidence>
<keyword evidence="2 10" id="KW-0132">Cell division</keyword>
<evidence type="ECO:0000256" key="5">
    <source>
        <dbReference type="ARBA" id="ARBA00022960"/>
    </source>
</evidence>
<dbReference type="Pfam" id="PF04101">
    <property type="entry name" value="Glyco_tran_28_C"/>
    <property type="match status" value="1"/>
</dbReference>
<dbReference type="GO" id="GO:0071555">
    <property type="term" value="P:cell wall organization"/>
    <property type="evidence" value="ECO:0007669"/>
    <property type="project" value="UniProtKB-KW"/>
</dbReference>
<sequence>MSISRHFVLAAGGTGGHMIPAHAVAEELMARGHHVALVTDERGAKIPGIFDKAPDNRAQVHIMPAGRMTKNPASWPGALKAIWAGRAMSRRLNETFRPTAVVGFGGYPAMPALLGALADGIPTAIHEQNAVLGRVNRLLAGRVDAIATAYPDVERLKDAYSSKVHLIGNPMREEVKQLREEDFPALTDESVFRVLVIGGSQGASILSSVVPEGLSMLPVALRRRLQVTQQCRAEDIDRVRKVYAEMEIPADLATYFNDVPEKLGWSHLVIARAGASTLAELTCAGRPAILIPLPSAMDDHQTANAREMTQAGGARTITQARFTAVELAKQMQKMALEPGALQNAAKRARGCGRPHAARDMADLLESIGHAPIMNDPVRVGPTPTTLNLAGVPA</sequence>
<keyword evidence="14" id="KW-1185">Reference proteome</keyword>
<comment type="similarity">
    <text evidence="10">Belongs to the glycosyltransferase 28 family. MurG subfamily.</text>
</comment>
<keyword evidence="1 10" id="KW-1003">Cell membrane</keyword>
<dbReference type="RefSeq" id="WP_169573890.1">
    <property type="nucleotide sequence ID" value="NZ_JABBFV010000010.1"/>
</dbReference>
<proteinExistence type="inferred from homology"/>
<evidence type="ECO:0000313" key="13">
    <source>
        <dbReference type="EMBL" id="NML11359.1"/>
    </source>
</evidence>
<dbReference type="CDD" id="cd03785">
    <property type="entry name" value="GT28_MurG"/>
    <property type="match status" value="1"/>
</dbReference>
<dbReference type="GO" id="GO:0005886">
    <property type="term" value="C:plasma membrane"/>
    <property type="evidence" value="ECO:0007669"/>
    <property type="project" value="UniProtKB-SubCell"/>
</dbReference>
<evidence type="ECO:0000256" key="10">
    <source>
        <dbReference type="HAMAP-Rule" id="MF_00033"/>
    </source>
</evidence>
<comment type="subcellular location">
    <subcellularLocation>
        <location evidence="10">Cell membrane</location>
        <topology evidence="10">Peripheral membrane protein</topology>
        <orientation evidence="10">Cytoplasmic side</orientation>
    </subcellularLocation>
</comment>
<dbReference type="HAMAP" id="MF_00033">
    <property type="entry name" value="MurG"/>
    <property type="match status" value="1"/>
</dbReference>
<keyword evidence="7 10" id="KW-0472">Membrane</keyword>
<feature type="binding site" evidence="10">
    <location>
        <position position="172"/>
    </location>
    <ligand>
        <name>UDP-N-acetyl-alpha-D-glucosamine</name>
        <dbReference type="ChEBI" id="CHEBI:57705"/>
    </ligand>
</feature>
<accession>A0A7X9WWV0</accession>
<dbReference type="PANTHER" id="PTHR21015:SF22">
    <property type="entry name" value="GLYCOSYLTRANSFERASE"/>
    <property type="match status" value="1"/>
</dbReference>
<evidence type="ECO:0000256" key="9">
    <source>
        <dbReference type="ARBA" id="ARBA00023316"/>
    </source>
</evidence>
<dbReference type="InterPro" id="IPR004276">
    <property type="entry name" value="GlycoTrans_28_N"/>
</dbReference>
<feature type="binding site" evidence="10">
    <location>
        <position position="129"/>
    </location>
    <ligand>
        <name>UDP-N-acetyl-alpha-D-glucosamine</name>
        <dbReference type="ChEBI" id="CHEBI:57705"/>
    </ligand>
</feature>
<comment type="catalytic activity">
    <reaction evidence="10">
        <text>di-trans,octa-cis-undecaprenyl diphospho-N-acetyl-alpha-D-muramoyl-L-alanyl-D-glutamyl-meso-2,6-diaminopimeloyl-D-alanyl-D-alanine + UDP-N-acetyl-alpha-D-glucosamine = di-trans,octa-cis-undecaprenyl diphospho-[N-acetyl-alpha-D-glucosaminyl-(1-&gt;4)]-N-acetyl-alpha-D-muramoyl-L-alanyl-D-glutamyl-meso-2,6-diaminopimeloyl-D-alanyl-D-alanine + UDP + H(+)</text>
        <dbReference type="Rhea" id="RHEA:31227"/>
        <dbReference type="ChEBI" id="CHEBI:15378"/>
        <dbReference type="ChEBI" id="CHEBI:57705"/>
        <dbReference type="ChEBI" id="CHEBI:58223"/>
        <dbReference type="ChEBI" id="CHEBI:61387"/>
        <dbReference type="ChEBI" id="CHEBI:61388"/>
        <dbReference type="EC" id="2.4.1.227"/>
    </reaction>
</comment>
<keyword evidence="4 10" id="KW-0808">Transferase</keyword>
<dbReference type="Pfam" id="PF03033">
    <property type="entry name" value="Glyco_transf_28"/>
    <property type="match status" value="1"/>
</dbReference>